<reference evidence="1" key="1">
    <citation type="journal article" date="2014" name="Front. Microbiol.">
        <title>High frequency of phylogenetically diverse reductive dehalogenase-homologous genes in deep subseafloor sedimentary metagenomes.</title>
        <authorList>
            <person name="Kawai M."/>
            <person name="Futagami T."/>
            <person name="Toyoda A."/>
            <person name="Takaki Y."/>
            <person name="Nishi S."/>
            <person name="Hori S."/>
            <person name="Arai W."/>
            <person name="Tsubouchi T."/>
            <person name="Morono Y."/>
            <person name="Uchiyama I."/>
            <person name="Ito T."/>
            <person name="Fujiyama A."/>
            <person name="Inagaki F."/>
            <person name="Takami H."/>
        </authorList>
    </citation>
    <scope>NUCLEOTIDE SEQUENCE</scope>
    <source>
        <strain evidence="1">Expedition CK06-06</strain>
    </source>
</reference>
<accession>X1UQY0</accession>
<proteinExistence type="predicted"/>
<comment type="caution">
    <text evidence="1">The sequence shown here is derived from an EMBL/GenBank/DDBJ whole genome shotgun (WGS) entry which is preliminary data.</text>
</comment>
<evidence type="ECO:0000313" key="1">
    <source>
        <dbReference type="EMBL" id="GAJ19898.1"/>
    </source>
</evidence>
<protein>
    <submittedName>
        <fullName evidence="1">Uncharacterized protein</fullName>
    </submittedName>
</protein>
<gene>
    <name evidence="1" type="ORF">S12H4_62581</name>
</gene>
<organism evidence="1">
    <name type="scientific">marine sediment metagenome</name>
    <dbReference type="NCBI Taxonomy" id="412755"/>
    <lineage>
        <taxon>unclassified sequences</taxon>
        <taxon>metagenomes</taxon>
        <taxon>ecological metagenomes</taxon>
    </lineage>
</organism>
<sequence>GTGSLSEVRERLIGRCKELDLRKLAADVEPFVIKPSDIDRVLLFPELVLNSLK</sequence>
<dbReference type="EMBL" id="BARW01042053">
    <property type="protein sequence ID" value="GAJ19898.1"/>
    <property type="molecule type" value="Genomic_DNA"/>
</dbReference>
<name>X1UQY0_9ZZZZ</name>
<feature type="non-terminal residue" evidence="1">
    <location>
        <position position="1"/>
    </location>
</feature>
<dbReference type="AlphaFoldDB" id="X1UQY0"/>